<evidence type="ECO:0000313" key="2">
    <source>
        <dbReference type="EMBL" id="QGG39924.1"/>
    </source>
</evidence>
<proteinExistence type="predicted"/>
<sequence>MVLTDIENPVFERGVRRRLVSADTTFVSIHGDPSRAVFAAKRRSRPDVIVDATRQGDRTALAREMIWVLPRGGLYIAVGARRSWTNRFDAAGRSLSTDSVASERVKKELRDSVSLERNRRPQAVVKQRDHLAVLRHTDVEEVLSSRYGAAWGEIVTRQAEYTFESRADLIMHGEPSEARKPSTIHVPELTVRAYNDATCHMREILTRNDFILPDTYRHWQNKSLLHKRIQPGSRSYARLLEAVTAGRAKSEAGTFYSLDSAFPTHFGHLMTETISRHWGWQVASKMYPDLRPVMTRQAGKAPLPQWKRDVLSALNVPLDKILFVEEGDSVRVERLVAAMPQLVNPRYIDAGIHNTWAAIGAGVGVDPTPLLRPEKIFLSRRSKSQRTCSNTPEVESFFAQNGFKVLLPEKLSFAEQVHTFAAAKVIAGFGGSALFNAMFNSTAKILILTSRSYVAANEYLIASVNGNELHYFWAPPELQQPPSGFSVDAYRSGFEFPLAQHQAALMRVI</sequence>
<geneLocation type="plasmid" evidence="2 3">
    <name>p001</name>
</geneLocation>
<reference evidence="2 3" key="1">
    <citation type="submission" date="2019-11" db="EMBL/GenBank/DDBJ databases">
        <authorList>
            <person name="Li J."/>
        </authorList>
    </citation>
    <scope>NUCLEOTIDE SEQUENCE [LARGE SCALE GENOMIC DNA]</scope>
    <source>
        <strain evidence="2 3">MF47</strain>
        <plasmid evidence="2 3">p001</plasmid>
    </source>
</reference>
<dbReference type="Proteomes" id="UP000392064">
    <property type="component" value="Plasmid p001"/>
</dbReference>
<dbReference type="EMBL" id="CP045736">
    <property type="protein sequence ID" value="QGG39924.1"/>
    <property type="molecule type" value="Genomic_DNA"/>
</dbReference>
<name>A0A5Q2M9Y8_9ACTN</name>
<accession>A0A5Q2M9Y8</accession>
<dbReference type="KEGG" id="aef:GEV26_00220"/>
<organism evidence="2 3">
    <name type="scientific">Aeromicrobium yanjiei</name>
    <dbReference type="NCBI Taxonomy" id="2662028"/>
    <lineage>
        <taxon>Bacteria</taxon>
        <taxon>Bacillati</taxon>
        <taxon>Actinomycetota</taxon>
        <taxon>Actinomycetes</taxon>
        <taxon>Propionibacteriales</taxon>
        <taxon>Nocardioidaceae</taxon>
        <taxon>Aeromicrobium</taxon>
    </lineage>
</organism>
<dbReference type="Pfam" id="PF04577">
    <property type="entry name" value="Glyco_transf_61"/>
    <property type="match status" value="1"/>
</dbReference>
<evidence type="ECO:0000313" key="3">
    <source>
        <dbReference type="Proteomes" id="UP000392064"/>
    </source>
</evidence>
<dbReference type="RefSeq" id="WP_153651198.1">
    <property type="nucleotide sequence ID" value="NZ_CP045736.1"/>
</dbReference>
<dbReference type="GO" id="GO:0016757">
    <property type="term" value="F:glycosyltransferase activity"/>
    <property type="evidence" value="ECO:0007669"/>
    <property type="project" value="InterPro"/>
</dbReference>
<evidence type="ECO:0000259" key="1">
    <source>
        <dbReference type="Pfam" id="PF04577"/>
    </source>
</evidence>
<dbReference type="InterPro" id="IPR049625">
    <property type="entry name" value="Glyco_transf_61_cat"/>
</dbReference>
<gene>
    <name evidence="2" type="ORF">GEV26_00220</name>
</gene>
<protein>
    <submittedName>
        <fullName evidence="2">DUF563 domain-containing protein</fullName>
    </submittedName>
</protein>
<keyword evidence="2" id="KW-0614">Plasmid</keyword>
<keyword evidence="3" id="KW-1185">Reference proteome</keyword>
<feature type="domain" description="Glycosyltransferase 61 catalytic" evidence="1">
    <location>
        <begin position="266"/>
        <end position="439"/>
    </location>
</feature>
<dbReference type="AlphaFoldDB" id="A0A5Q2M9Y8"/>